<name>A0A1V8M9A0_9GAMM</name>
<evidence type="ECO:0000313" key="2">
    <source>
        <dbReference type="EMBL" id="OQK15119.1"/>
    </source>
</evidence>
<dbReference type="EMBL" id="LPUF01000001">
    <property type="protein sequence ID" value="OQK18072.1"/>
    <property type="molecule type" value="Genomic_DNA"/>
</dbReference>
<proteinExistence type="predicted"/>
<sequence>MLIDELREQYKQCELLQTFEMSRSSYNYHRKHANKADPERDRLKSKVIALHEASRSSAGSRTLSAQLKQQGESVGRFKTRSLMQEAELTSKQPGAHRYKVAEKPSNIADNHLNREFSTELANQVWCGDVTYIWSGTGWIYLALVIDLNARRIVGWACSTSPDSVLTTRALKLAYAARGEPKNLMFHSDQGCHYTSKVFQQQLSEYEIKQSMSRRGNCWDNAPMERCFRSFKSEWMPKTFYSSYEQAEKDIMQYIKYYNSFRVHSYNNYLTPIQAEKEAA</sequence>
<dbReference type="EMBL" id="LPUF01000002">
    <property type="protein sequence ID" value="OQK16212.1"/>
    <property type="molecule type" value="Genomic_DNA"/>
</dbReference>
<dbReference type="InterPro" id="IPR050900">
    <property type="entry name" value="Transposase_IS3/IS150/IS904"/>
</dbReference>
<evidence type="ECO:0000259" key="1">
    <source>
        <dbReference type="PROSITE" id="PS50994"/>
    </source>
</evidence>
<dbReference type="PANTHER" id="PTHR46889">
    <property type="entry name" value="TRANSPOSASE INSF FOR INSERTION SEQUENCE IS3B-RELATED"/>
    <property type="match status" value="1"/>
</dbReference>
<dbReference type="PANTHER" id="PTHR46889:SF4">
    <property type="entry name" value="TRANSPOSASE INSO FOR INSERTION SEQUENCE ELEMENT IS911B-RELATED"/>
    <property type="match status" value="1"/>
</dbReference>
<dbReference type="InterPro" id="IPR048020">
    <property type="entry name" value="Transpos_IS3"/>
</dbReference>
<reference evidence="6 8" key="1">
    <citation type="submission" date="2015-12" db="EMBL/GenBank/DDBJ databases">
        <authorList>
            <person name="Shamseldin A."/>
            <person name="Moawad H."/>
            <person name="Abd El-Rahim W.M."/>
            <person name="Sadowsky M.J."/>
        </authorList>
    </citation>
    <scope>NUCLEOTIDE SEQUENCE [LARGE SCALE GENOMIC DNA]</scope>
    <source>
        <strain evidence="6 8">WF1</strain>
    </source>
</reference>
<dbReference type="STRING" id="1420851.AU255_06855"/>
<gene>
    <name evidence="5" type="ORF">AU255_06855</name>
    <name evidence="6" type="ORF">AU255_09540</name>
    <name evidence="7" type="ORF">AU255_11165</name>
    <name evidence="4" type="ORF">AU255_14020</name>
    <name evidence="3" type="ORF">AU255_16365</name>
    <name evidence="2" type="ORF">AU255_19260</name>
</gene>
<evidence type="ECO:0000313" key="8">
    <source>
        <dbReference type="Proteomes" id="UP000191980"/>
    </source>
</evidence>
<evidence type="ECO:0000313" key="5">
    <source>
        <dbReference type="EMBL" id="OQK17584.1"/>
    </source>
</evidence>
<dbReference type="InterPro" id="IPR036397">
    <property type="entry name" value="RNaseH_sf"/>
</dbReference>
<dbReference type="AlphaFoldDB" id="A0A1V8M9A0"/>
<accession>A0A1V8M9A0</accession>
<dbReference type="Pfam" id="PF13333">
    <property type="entry name" value="rve_2"/>
    <property type="match status" value="1"/>
</dbReference>
<dbReference type="InterPro" id="IPR001584">
    <property type="entry name" value="Integrase_cat-core"/>
</dbReference>
<feature type="domain" description="Integrase catalytic" evidence="1">
    <location>
        <begin position="100"/>
        <end position="279"/>
    </location>
</feature>
<dbReference type="Gene3D" id="3.30.420.10">
    <property type="entry name" value="Ribonuclease H-like superfamily/Ribonuclease H"/>
    <property type="match status" value="1"/>
</dbReference>
<evidence type="ECO:0000313" key="3">
    <source>
        <dbReference type="EMBL" id="OQK15769.1"/>
    </source>
</evidence>
<dbReference type="Pfam" id="PF00665">
    <property type="entry name" value="rve"/>
    <property type="match status" value="1"/>
</dbReference>
<keyword evidence="8" id="KW-1185">Reference proteome</keyword>
<protein>
    <submittedName>
        <fullName evidence="6">Transposase</fullName>
    </submittedName>
</protein>
<dbReference type="InterPro" id="IPR012337">
    <property type="entry name" value="RNaseH-like_sf"/>
</dbReference>
<dbReference type="SUPFAM" id="SSF53098">
    <property type="entry name" value="Ribonuclease H-like"/>
    <property type="match status" value="1"/>
</dbReference>
<dbReference type="InterPro" id="IPR025948">
    <property type="entry name" value="HTH-like_dom"/>
</dbReference>
<dbReference type="EMBL" id="LPUF01000003">
    <property type="protein sequence ID" value="OQK15769.1"/>
    <property type="molecule type" value="Genomic_DNA"/>
</dbReference>
<organism evidence="6 8">
    <name type="scientific">Methyloprofundus sedimenti</name>
    <dbReference type="NCBI Taxonomy" id="1420851"/>
    <lineage>
        <taxon>Bacteria</taxon>
        <taxon>Pseudomonadati</taxon>
        <taxon>Pseudomonadota</taxon>
        <taxon>Gammaproteobacteria</taxon>
        <taxon>Methylococcales</taxon>
        <taxon>Methylococcaceae</taxon>
        <taxon>Methyloprofundus</taxon>
    </lineage>
</organism>
<dbReference type="PROSITE" id="PS50994">
    <property type="entry name" value="INTEGRASE"/>
    <property type="match status" value="1"/>
</dbReference>
<evidence type="ECO:0000313" key="4">
    <source>
        <dbReference type="EMBL" id="OQK16212.1"/>
    </source>
</evidence>
<comment type="caution">
    <text evidence="6">The sequence shown here is derived from an EMBL/GenBank/DDBJ whole genome shotgun (WGS) entry which is preliminary data.</text>
</comment>
<dbReference type="Proteomes" id="UP000191980">
    <property type="component" value="Unassembled WGS sequence"/>
</dbReference>
<dbReference type="EMBL" id="LPUF01000001">
    <property type="protein sequence ID" value="OQK18345.1"/>
    <property type="molecule type" value="Genomic_DNA"/>
</dbReference>
<dbReference type="Pfam" id="PF13276">
    <property type="entry name" value="HTH_21"/>
    <property type="match status" value="1"/>
</dbReference>
<evidence type="ECO:0000313" key="6">
    <source>
        <dbReference type="EMBL" id="OQK18072.1"/>
    </source>
</evidence>
<evidence type="ECO:0000313" key="7">
    <source>
        <dbReference type="EMBL" id="OQK18345.1"/>
    </source>
</evidence>
<dbReference type="EMBL" id="LPUF01000006">
    <property type="protein sequence ID" value="OQK15119.1"/>
    <property type="molecule type" value="Genomic_DNA"/>
</dbReference>
<dbReference type="NCBIfam" id="NF033516">
    <property type="entry name" value="transpos_IS3"/>
    <property type="match status" value="1"/>
</dbReference>
<dbReference type="GO" id="GO:0003676">
    <property type="term" value="F:nucleic acid binding"/>
    <property type="evidence" value="ECO:0007669"/>
    <property type="project" value="InterPro"/>
</dbReference>
<dbReference type="GO" id="GO:0015074">
    <property type="term" value="P:DNA integration"/>
    <property type="evidence" value="ECO:0007669"/>
    <property type="project" value="InterPro"/>
</dbReference>
<dbReference type="EMBL" id="LPUF01000001">
    <property type="protein sequence ID" value="OQK17584.1"/>
    <property type="molecule type" value="Genomic_DNA"/>
</dbReference>